<keyword evidence="4" id="KW-0812">Transmembrane</keyword>
<dbReference type="InterPro" id="IPR029787">
    <property type="entry name" value="Nucleotide_cyclase"/>
</dbReference>
<feature type="coiled-coil region" evidence="3">
    <location>
        <begin position="348"/>
        <end position="393"/>
    </location>
</feature>
<dbReference type="GO" id="GO:0052621">
    <property type="term" value="F:diguanylate cyclase activity"/>
    <property type="evidence" value="ECO:0007669"/>
    <property type="project" value="UniProtKB-EC"/>
</dbReference>
<dbReference type="PROSITE" id="PS50887">
    <property type="entry name" value="GGDEF"/>
    <property type="match status" value="1"/>
</dbReference>
<keyword evidence="4" id="KW-1133">Transmembrane helix</keyword>
<comment type="caution">
    <text evidence="6">The sequence shown here is derived from an EMBL/GenBank/DDBJ whole genome shotgun (WGS) entry which is preliminary data.</text>
</comment>
<sequence>MKRRFPTISIKLALYIVVACCALLPMLYVSHYFTNNQISFLHDQKERQLNNTETAVITTIRSDVTRLLDTIALYSSDRFVIQAANNIMFSAPMERKIHDFVNLTDIDAAVYFIDRDWDIAYEAGGNLYQFENSTLISVLKTMQPTLSAGLGSTVTYNEAQLVKTGSGAGVAIIAPLLPFTLEEVSLYEPQGYIVVLVDYSSISARVAPLLLEGESIVFHQQLENVGLDIQHGFSRTLSVSHRLLEQPFEVQVDYYLSDSARTAQLNEYQYQMRRVIGVVLLVTLLVVWAVNRLFNLQFSRISQVVMALSRDEVIGVARPFKFVFTELRDIDRLIKAQRQRIGMQVAELEASNVKLEDANITIAEKNRQLESFNARLEEQVADKTQVLQKTLSRVEKHRKLLDSILSHISRFSHVGYRGLPGLVEQQLKSLFGFERVTFTYQPHERSHVELLSSVDKVQGYLSYYPLILPDEEQLLMDIYCQQLASWVELERITRCDGLTNSFNRLAFDDDFAYLKQQFEKGKVQQLGLIVVDINGLKPINDQYGHELGDKLIIKCSELLHLSSTKLMSNIYRVGGDEFVLLLPGITYSELAALEADMLTRQENTVIFDVQGQAHAVSLSIGTVHSGDTDLDDMFQVADDNMYRSKHRHYYRSERNNQSGREHQR</sequence>
<dbReference type="EMBL" id="JAUEOZ010000001">
    <property type="protein sequence ID" value="MDN2480519.1"/>
    <property type="molecule type" value="Genomic_DNA"/>
</dbReference>
<feature type="domain" description="GGDEF" evidence="5">
    <location>
        <begin position="524"/>
        <end position="662"/>
    </location>
</feature>
<keyword evidence="7" id="KW-1185">Reference proteome</keyword>
<protein>
    <recommendedName>
        <fullName evidence="1">diguanylate cyclase</fullName>
        <ecNumber evidence="1">2.7.7.65</ecNumber>
    </recommendedName>
</protein>
<dbReference type="InterPro" id="IPR050469">
    <property type="entry name" value="Diguanylate_Cyclase"/>
</dbReference>
<dbReference type="InterPro" id="IPR043128">
    <property type="entry name" value="Rev_trsase/Diguanyl_cyclase"/>
</dbReference>
<proteinExistence type="predicted"/>
<evidence type="ECO:0000256" key="2">
    <source>
        <dbReference type="ARBA" id="ARBA00034247"/>
    </source>
</evidence>
<dbReference type="PANTHER" id="PTHR45138:SF9">
    <property type="entry name" value="DIGUANYLATE CYCLASE DGCM-RELATED"/>
    <property type="match status" value="1"/>
</dbReference>
<dbReference type="SMART" id="SM00267">
    <property type="entry name" value="GGDEF"/>
    <property type="match status" value="1"/>
</dbReference>
<evidence type="ECO:0000259" key="5">
    <source>
        <dbReference type="PROSITE" id="PS50887"/>
    </source>
</evidence>
<gene>
    <name evidence="6" type="ORF">QWJ08_03780</name>
</gene>
<evidence type="ECO:0000313" key="7">
    <source>
        <dbReference type="Proteomes" id="UP001169719"/>
    </source>
</evidence>
<comment type="catalytic activity">
    <reaction evidence="2">
        <text>2 GTP = 3',3'-c-di-GMP + 2 diphosphate</text>
        <dbReference type="Rhea" id="RHEA:24898"/>
        <dbReference type="ChEBI" id="CHEBI:33019"/>
        <dbReference type="ChEBI" id="CHEBI:37565"/>
        <dbReference type="ChEBI" id="CHEBI:58805"/>
        <dbReference type="EC" id="2.7.7.65"/>
    </reaction>
</comment>
<keyword evidence="4" id="KW-0472">Membrane</keyword>
<accession>A0ABT7XXL1</accession>
<dbReference type="Proteomes" id="UP001169719">
    <property type="component" value="Unassembled WGS sequence"/>
</dbReference>
<feature type="transmembrane region" description="Helical" evidence="4">
    <location>
        <begin position="12"/>
        <end position="33"/>
    </location>
</feature>
<reference evidence="6" key="1">
    <citation type="submission" date="2024-05" db="EMBL/GenBank/DDBJ databases">
        <title>Genome Sequences of Four Agar- Degrading Marine Bacteria.</title>
        <authorList>
            <person name="Phillips E.K."/>
            <person name="Shaffer J.C."/>
            <person name="Henson M.W."/>
            <person name="Temperton B."/>
            <person name="Thrash C.J."/>
            <person name="Martin M.O."/>
        </authorList>
    </citation>
    <scope>NUCLEOTIDE SEQUENCE</scope>
    <source>
        <strain evidence="6">EKP203</strain>
    </source>
</reference>
<evidence type="ECO:0000256" key="1">
    <source>
        <dbReference type="ARBA" id="ARBA00012528"/>
    </source>
</evidence>
<keyword evidence="3" id="KW-0175">Coiled coil</keyword>
<dbReference type="NCBIfam" id="TIGR00254">
    <property type="entry name" value="GGDEF"/>
    <property type="match status" value="1"/>
</dbReference>
<dbReference type="SUPFAM" id="SSF55073">
    <property type="entry name" value="Nucleotide cyclase"/>
    <property type="match status" value="1"/>
</dbReference>
<dbReference type="RefSeq" id="WP_289960747.1">
    <property type="nucleotide sequence ID" value="NZ_JAUEOZ010000001.1"/>
</dbReference>
<evidence type="ECO:0000313" key="6">
    <source>
        <dbReference type="EMBL" id="MDN2480519.1"/>
    </source>
</evidence>
<dbReference type="PANTHER" id="PTHR45138">
    <property type="entry name" value="REGULATORY COMPONENTS OF SENSORY TRANSDUCTION SYSTEM"/>
    <property type="match status" value="1"/>
</dbReference>
<dbReference type="CDD" id="cd01949">
    <property type="entry name" value="GGDEF"/>
    <property type="match status" value="1"/>
</dbReference>
<organism evidence="6 7">
    <name type="scientific">Vibrio agarivorans</name>
    <dbReference type="NCBI Taxonomy" id="153622"/>
    <lineage>
        <taxon>Bacteria</taxon>
        <taxon>Pseudomonadati</taxon>
        <taxon>Pseudomonadota</taxon>
        <taxon>Gammaproteobacteria</taxon>
        <taxon>Vibrionales</taxon>
        <taxon>Vibrionaceae</taxon>
        <taxon>Vibrio</taxon>
    </lineage>
</organism>
<dbReference type="EC" id="2.7.7.65" evidence="1"/>
<dbReference type="Gene3D" id="3.30.70.270">
    <property type="match status" value="1"/>
</dbReference>
<keyword evidence="6" id="KW-0808">Transferase</keyword>
<dbReference type="Pfam" id="PF00990">
    <property type="entry name" value="GGDEF"/>
    <property type="match status" value="1"/>
</dbReference>
<keyword evidence="6" id="KW-0548">Nucleotidyltransferase</keyword>
<evidence type="ECO:0000256" key="4">
    <source>
        <dbReference type="SAM" id="Phobius"/>
    </source>
</evidence>
<name>A0ABT7XXL1_9VIBR</name>
<evidence type="ECO:0000256" key="3">
    <source>
        <dbReference type="SAM" id="Coils"/>
    </source>
</evidence>
<dbReference type="InterPro" id="IPR000160">
    <property type="entry name" value="GGDEF_dom"/>
</dbReference>